<evidence type="ECO:0000313" key="2">
    <source>
        <dbReference type="EMBL" id="KAK4060182.1"/>
    </source>
</evidence>
<dbReference type="GeneID" id="87914905"/>
<evidence type="ECO:0000256" key="1">
    <source>
        <dbReference type="SAM" id="MobiDB-lite"/>
    </source>
</evidence>
<feature type="region of interest" description="Disordered" evidence="1">
    <location>
        <begin position="225"/>
        <end position="249"/>
    </location>
</feature>
<organism evidence="2 3">
    <name type="scientific">Trichoderma aggressivum f. europaeum</name>
    <dbReference type="NCBI Taxonomy" id="173218"/>
    <lineage>
        <taxon>Eukaryota</taxon>
        <taxon>Fungi</taxon>
        <taxon>Dikarya</taxon>
        <taxon>Ascomycota</taxon>
        <taxon>Pezizomycotina</taxon>
        <taxon>Sordariomycetes</taxon>
        <taxon>Hypocreomycetidae</taxon>
        <taxon>Hypocreales</taxon>
        <taxon>Hypocreaceae</taxon>
        <taxon>Trichoderma</taxon>
    </lineage>
</organism>
<feature type="region of interest" description="Disordered" evidence="1">
    <location>
        <begin position="316"/>
        <end position="342"/>
    </location>
</feature>
<dbReference type="Proteomes" id="UP001273209">
    <property type="component" value="Unassembled WGS sequence"/>
</dbReference>
<protein>
    <submittedName>
        <fullName evidence="2">Uncharacterized protein</fullName>
    </submittedName>
</protein>
<proteinExistence type="predicted"/>
<name>A0AAE1I4W7_9HYPO</name>
<dbReference type="EMBL" id="JAWRVG010000091">
    <property type="protein sequence ID" value="KAK4060182.1"/>
    <property type="molecule type" value="Genomic_DNA"/>
</dbReference>
<feature type="compositionally biased region" description="Pro residues" evidence="1">
    <location>
        <begin position="1"/>
        <end position="12"/>
    </location>
</feature>
<dbReference type="AlphaFoldDB" id="A0AAE1I4W7"/>
<gene>
    <name evidence="2" type="ORF">Triagg1_10880</name>
</gene>
<comment type="caution">
    <text evidence="2">The sequence shown here is derived from an EMBL/GenBank/DDBJ whole genome shotgun (WGS) entry which is preliminary data.</text>
</comment>
<feature type="region of interest" description="Disordered" evidence="1">
    <location>
        <begin position="86"/>
        <end position="119"/>
    </location>
</feature>
<keyword evidence="3" id="KW-1185">Reference proteome</keyword>
<dbReference type="RefSeq" id="XP_062750167.1">
    <property type="nucleotide sequence ID" value="XM_062895000.1"/>
</dbReference>
<feature type="compositionally biased region" description="Basic and acidic residues" evidence="1">
    <location>
        <begin position="319"/>
        <end position="333"/>
    </location>
</feature>
<reference evidence="2" key="1">
    <citation type="submission" date="2023-11" db="EMBL/GenBank/DDBJ databases">
        <title>The genome sequences of three competitors of mushroom-forming fungi.</title>
        <authorList>
            <person name="Beijen E."/>
            <person name="Ohm R.A."/>
        </authorList>
    </citation>
    <scope>NUCLEOTIDE SEQUENCE</scope>
    <source>
        <strain evidence="2">CBS 100526</strain>
    </source>
</reference>
<sequence length="785" mass="85670">MFSSPPIQPPRYRPSAANPAGYTSTVVANAPRPHPPLRLVFRSPPPCLRDPERSCSGRPSFPKSLAHHQATLEPFSHTGARGGVFTSCGDVRPGGRGPLSRPLPLGTPQRTSRRASWRSELLPRESGRFSVSEFLPVRRRELANLLEAGEERRKGTVEFRARGGQPFVVGIRVSPAAIASLSAVSLEVVNVCCAGVQGRLPKIDHEGHHLFPGRLRWPSQCQPTGIPHGQATHERGSPNIHPPTRQARVSPCVSSVSNRLLGGRRRHALLTEWRRDPSFGLGAPSLCGRSFPSASEAGQSIVGWLVVGVGSEDWGVGGRETRGGLEEERDSRERKGRRSVPEALGCSRGGERFAVQKAAPKLTESAARVNHAQANAPPANSRCWACGKSKLVGTRAGPDNGGVEAEASLLFSLSSPFSLAASPLEPLVGSLLSVYAGSLSPVLSRPPKRLVGSPFGHELAKSAAKVHRACVNAASSHLRLPGNDGLLFLSSPFSLAASFRLSPPERFAGSPVAIRAHNISSFFATLALCRFSPRRSRPHALSLFAAAAALSLSPPCCSLPSQPKGARQKHTPLEPMKIPEDVHTSVRDMMAYLRWLPTIVKRDDAPSVFPYPVSMTTGKEKSKWMAELEEECATEVKTAKQFFCGSSGGKNCILGLGLMPQHNPVADGKRLITKTKEWHAFAIAWIKTVEHGRRVLVIWDPDPTPKDSNRSVHLLRGLQVKLFEEARLKCKNTEVYYSTLTRFSGRDECLKRSFEKLKEWITYEFDDLFGEENDQRINDCIRLEK</sequence>
<evidence type="ECO:0000313" key="3">
    <source>
        <dbReference type="Proteomes" id="UP001273209"/>
    </source>
</evidence>
<accession>A0AAE1I4W7</accession>
<feature type="region of interest" description="Disordered" evidence="1">
    <location>
        <begin position="1"/>
        <end position="45"/>
    </location>
</feature>